<evidence type="ECO:0000313" key="12">
    <source>
        <dbReference type="Proteomes" id="UP000669133"/>
    </source>
</evidence>
<dbReference type="GO" id="GO:0034498">
    <property type="term" value="P:early endosome to Golgi transport"/>
    <property type="evidence" value="ECO:0007669"/>
    <property type="project" value="TreeGrafter"/>
</dbReference>
<feature type="domain" description="DUF7077" evidence="8">
    <location>
        <begin position="748"/>
        <end position="848"/>
    </location>
</feature>
<evidence type="ECO:0000256" key="3">
    <source>
        <dbReference type="ARBA" id="ARBA00023034"/>
    </source>
</evidence>
<feature type="region of interest" description="Disordered" evidence="4">
    <location>
        <begin position="1096"/>
        <end position="1128"/>
    </location>
</feature>
<protein>
    <submittedName>
        <fullName evidence="11">TRS130</fullName>
    </submittedName>
</protein>
<dbReference type="OrthoDB" id="10256906at2759"/>
<dbReference type="Pfam" id="PF23274">
    <property type="entry name" value="DUF7077"/>
    <property type="match status" value="1"/>
</dbReference>
<evidence type="ECO:0000256" key="2">
    <source>
        <dbReference type="ARBA" id="ARBA00022448"/>
    </source>
</evidence>
<keyword evidence="12" id="KW-1185">Reference proteome</keyword>
<dbReference type="Pfam" id="PF23273">
    <property type="entry name" value="DUF7076"/>
    <property type="match status" value="1"/>
</dbReference>
<reference evidence="11 12" key="1">
    <citation type="submission" date="2020-12" db="EMBL/GenBank/DDBJ databases">
        <title>Effect of drift, selection, and recombination on the evolution of hybrid genomes in Candida yeast pathogens.</title>
        <authorList>
            <person name="Mixao V."/>
            <person name="Ksiezopolska E."/>
            <person name="Saus E."/>
            <person name="Boekhout T."/>
            <person name="Gacser A."/>
            <person name="Gabaldon T."/>
        </authorList>
    </citation>
    <scope>NUCLEOTIDE SEQUENCE [LARGE SCALE GENOMIC DNA]</scope>
    <source>
        <strain evidence="11 12">BP57</strain>
    </source>
</reference>
<comment type="caution">
    <text evidence="11">The sequence shown here is derived from an EMBL/GenBank/DDBJ whole genome shotgun (WGS) entry which is preliminary data.</text>
</comment>
<dbReference type="Pfam" id="PF23285">
    <property type="entry name" value="DUF7078"/>
    <property type="match status" value="1"/>
</dbReference>
<evidence type="ECO:0000259" key="8">
    <source>
        <dbReference type="Pfam" id="PF23274"/>
    </source>
</evidence>
<comment type="subcellular location">
    <subcellularLocation>
        <location evidence="1">Golgi apparatus</location>
    </subcellularLocation>
</comment>
<dbReference type="InterPro" id="IPR056916">
    <property type="entry name" value="NTS_TR130"/>
</dbReference>
<dbReference type="Pfam" id="PF12584">
    <property type="entry name" value="TRAPPC10"/>
    <property type="match status" value="1"/>
</dbReference>
<dbReference type="InterPro" id="IPR055506">
    <property type="entry name" value="DUF7078"/>
</dbReference>
<evidence type="ECO:0000259" key="9">
    <source>
        <dbReference type="Pfam" id="PF23285"/>
    </source>
</evidence>
<dbReference type="InterPro" id="IPR045126">
    <property type="entry name" value="TRAPPC10/Trs130"/>
</dbReference>
<dbReference type="PANTHER" id="PTHR13251">
    <property type="entry name" value="EPILEPSY HOLOPROSENCEPHALY CANDIDATE 1/TMEM1"/>
    <property type="match status" value="1"/>
</dbReference>
<dbReference type="Pfam" id="PF24967">
    <property type="entry name" value="NTS_TR130"/>
    <property type="match status" value="1"/>
</dbReference>
<evidence type="ECO:0000259" key="6">
    <source>
        <dbReference type="Pfam" id="PF23036"/>
    </source>
</evidence>
<dbReference type="AlphaFoldDB" id="A0A8H7ZDZ4"/>
<feature type="domain" description="DUF7076" evidence="7">
    <location>
        <begin position="593"/>
        <end position="709"/>
    </location>
</feature>
<feature type="domain" description="DUF7078" evidence="9">
    <location>
        <begin position="947"/>
        <end position="1032"/>
    </location>
</feature>
<evidence type="ECO:0000256" key="4">
    <source>
        <dbReference type="SAM" id="MobiDB-lite"/>
    </source>
</evidence>
<feature type="domain" description="Trs130 NTS" evidence="10">
    <location>
        <begin position="351"/>
        <end position="540"/>
    </location>
</feature>
<feature type="domain" description="TRAPPC10/Trs130 N-terminal" evidence="6">
    <location>
        <begin position="13"/>
        <end position="319"/>
    </location>
</feature>
<dbReference type="GO" id="GO:0006891">
    <property type="term" value="P:intra-Golgi vesicle-mediated transport"/>
    <property type="evidence" value="ECO:0007669"/>
    <property type="project" value="TreeGrafter"/>
</dbReference>
<dbReference type="InterPro" id="IPR055505">
    <property type="entry name" value="DUF7077"/>
</dbReference>
<name>A0A8H7ZDZ4_9ASCO</name>
<dbReference type="Proteomes" id="UP000669133">
    <property type="component" value="Unassembled WGS sequence"/>
</dbReference>
<dbReference type="InterPro" id="IPR056913">
    <property type="entry name" value="TRAPPC10/Trs130_N"/>
</dbReference>
<organism evidence="11 12">
    <name type="scientific">Candida metapsilosis</name>
    <dbReference type="NCBI Taxonomy" id="273372"/>
    <lineage>
        <taxon>Eukaryota</taxon>
        <taxon>Fungi</taxon>
        <taxon>Dikarya</taxon>
        <taxon>Ascomycota</taxon>
        <taxon>Saccharomycotina</taxon>
        <taxon>Pichiomycetes</taxon>
        <taxon>Debaryomycetaceae</taxon>
        <taxon>Candida/Lodderomyces clade</taxon>
        <taxon>Candida</taxon>
    </lineage>
</organism>
<dbReference type="InterPro" id="IPR022233">
    <property type="entry name" value="TRAPPC10/Trs130_C"/>
</dbReference>
<dbReference type="Pfam" id="PF23036">
    <property type="entry name" value="TRAPPC10_1st"/>
    <property type="match status" value="1"/>
</dbReference>
<sequence length="1231" mass="140030">MATAPTPLDFVRIGYYDPFGVYPLIQNEISKRLPLTNLHIRLKPNQPIKTISKLNIEFVEEVPKKSDYITHDIKTYVRLIFVQCDSLDKYRGQVRPLVREWLKNLVLKTNCSWMIVLYIPSDGKHRQGSSIIKTSFFDKLQHDFGPEGKEMKTILPVGEESAKSGKVGDGERVFKLKAHHEEDIFASLMLQLKSLLANSFVDRYHTFNELIHQRKLVEQFAAKLELYNLLKDMKLLQDSLLVNEELFADLDNLVIQYGDENFNHDLTLNSSTLANFNFDEFVNEEQLKQQLINSEKINLIQLKSLVFMNESFILQELASSAVSNSIASKHISKLYQRLMLFLNDSHFNECHEFVYLLIDSFLNIPIVQQLLASVNDNVAEEQNDGNEVPLIDILEMRAELKLFKRTVVSKIAKLNNIEIDGLRGDTFEEVPLDGKETSAPTKLELQSTDLLSIVQDESSFVEFYFNLTEDIIGDFVKCNRVKSIDILSLDLAILNYNMGNYQECLDTLQNSYDYFIMNSWNFLGGILLEIYLGCVEKLNCKSDASEASSGEILKTCLNLLACLVKRNTSIGINSYKLVRDEKYVAQLFTKIDDSCKGMVEPLEFLLDDFFKVNVKPYVNEDESTNDDVYFIEVDVYNSFNVPLKLSSMQVSLMDDARTELVFKSNDVELSASSNKQTFKLYTRDIKFGLFSCHRLVIALNEKLSFCHNYYSSEEVVPDNSIFNDSVIEYKSVLKHNSSSDILIFQSVDKFQAQFLTSRVVELGTNEVSLVLTNGANDATNVEVQFSSSTNGVRLLQPQLTIDKLGAKHAHTLQVPYTYFNDSKLINMQAQISYFVGDDKYTAQISYDVDTRLSVSVSVQDVFKTNFFYSKFQVGTVDAKLPIRLVSQSLTSADYDIKSPSSSESDLSNLIAFGEQPITFFYKTTPNEGHFIDDEDKLDLCLSYTNLHEECEQVLEKFVLEFLQESHLVKFWYLIKDTILTKLQFDLNQYGVQNVLKIVNVQHLQLFAERIIDRYVEQVEDQMQLRKLFQNLALKDFTPLSPDLSQIQHQLRIKVAVPILKYLHVVEYKYEKKTYTVGEPIPVTLHIKTVTNWSAQSSTGPPMLAVSSPSRAANEVDSNDGKTSATDDASAVVPPLDNLTLFQAMVQPDDNWLISGLKKQTIKLQDTFETELSLIPLHVGKLCLPKLTINPIDDEAASAGTITGSGNSDIEFVNGCETIMSVPDVRNIQFSF</sequence>
<accession>A0A8H7ZDZ4</accession>
<dbReference type="InterPro" id="IPR055504">
    <property type="entry name" value="DUF7076"/>
</dbReference>
<evidence type="ECO:0000259" key="7">
    <source>
        <dbReference type="Pfam" id="PF23273"/>
    </source>
</evidence>
<keyword evidence="2" id="KW-0813">Transport</keyword>
<evidence type="ECO:0000313" key="11">
    <source>
        <dbReference type="EMBL" id="KAG5420085.1"/>
    </source>
</evidence>
<dbReference type="RefSeq" id="XP_067549201.1">
    <property type="nucleotide sequence ID" value="XM_067690768.1"/>
</dbReference>
<dbReference type="EMBL" id="JAEOAQ010000002">
    <property type="protein sequence ID" value="KAG5420085.1"/>
    <property type="molecule type" value="Genomic_DNA"/>
</dbReference>
<keyword evidence="3" id="KW-0333">Golgi apparatus</keyword>
<feature type="domain" description="TRAPPC10/Trs130 C-terminal" evidence="5">
    <location>
        <begin position="1054"/>
        <end position="1218"/>
    </location>
</feature>
<dbReference type="GO" id="GO:0005829">
    <property type="term" value="C:cytosol"/>
    <property type="evidence" value="ECO:0007669"/>
    <property type="project" value="GOC"/>
</dbReference>
<gene>
    <name evidence="11" type="ORF">I9W82_001965</name>
</gene>
<dbReference type="PANTHER" id="PTHR13251:SF3">
    <property type="entry name" value="TRAFFICKING PROTEIN PARTICLE COMPLEX SUBUNIT 10"/>
    <property type="match status" value="1"/>
</dbReference>
<evidence type="ECO:0000259" key="5">
    <source>
        <dbReference type="Pfam" id="PF12584"/>
    </source>
</evidence>
<evidence type="ECO:0000259" key="10">
    <source>
        <dbReference type="Pfam" id="PF24967"/>
    </source>
</evidence>
<proteinExistence type="predicted"/>
<dbReference type="GO" id="GO:1990071">
    <property type="term" value="C:TRAPPII protein complex"/>
    <property type="evidence" value="ECO:0007669"/>
    <property type="project" value="InterPro"/>
</dbReference>
<evidence type="ECO:0000256" key="1">
    <source>
        <dbReference type="ARBA" id="ARBA00004555"/>
    </source>
</evidence>
<dbReference type="GeneID" id="93650594"/>